<dbReference type="SUPFAM" id="SSF160104">
    <property type="entry name" value="Acetoacetate decarboxylase-like"/>
    <property type="match status" value="1"/>
</dbReference>
<protein>
    <submittedName>
        <fullName evidence="1">DUF2071 domain-containing protein</fullName>
    </submittedName>
</protein>
<comment type="caution">
    <text evidence="1">The sequence shown here is derived from an EMBL/GenBank/DDBJ whole genome shotgun (WGS) entry which is preliminary data.</text>
</comment>
<keyword evidence="2" id="KW-1185">Reference proteome</keyword>
<gene>
    <name evidence="1" type="ORF">JE024_37585</name>
</gene>
<accession>A0ABS2V3G7</accession>
<dbReference type="Gene3D" id="2.40.400.10">
    <property type="entry name" value="Acetoacetate decarboxylase-like"/>
    <property type="match status" value="1"/>
</dbReference>
<dbReference type="PANTHER" id="PTHR39186:SF1">
    <property type="entry name" value="DUF2071 DOMAIN-CONTAINING PROTEIN"/>
    <property type="match status" value="1"/>
</dbReference>
<dbReference type="Proteomes" id="UP000664109">
    <property type="component" value="Unassembled WGS sequence"/>
</dbReference>
<proteinExistence type="predicted"/>
<dbReference type="RefSeq" id="WP_205378299.1">
    <property type="nucleotide sequence ID" value="NZ_JAFEJA010000002.1"/>
</dbReference>
<name>A0ABS2V3G7_9ACTN</name>
<reference evidence="1 2" key="1">
    <citation type="journal article" date="2016" name="Arch. Microbiol.">
        <title>Streptomyces zhihengii sp. nov., isolated from rhizospheric soil of Psammosilene tunicoides.</title>
        <authorList>
            <person name="Huang M.J."/>
            <person name="Fei J.J."/>
            <person name="Salam N."/>
            <person name="Kim C.J."/>
            <person name="Hozzein W.N."/>
            <person name="Xiao M."/>
            <person name="Huang H.Q."/>
            <person name="Li W.J."/>
        </authorList>
    </citation>
    <scope>NUCLEOTIDE SEQUENCE [LARGE SCALE GENOMIC DNA]</scope>
    <source>
        <strain evidence="1 2">YIM T102</strain>
    </source>
</reference>
<evidence type="ECO:0000313" key="2">
    <source>
        <dbReference type="Proteomes" id="UP000664109"/>
    </source>
</evidence>
<dbReference type="Pfam" id="PF09844">
    <property type="entry name" value="DUF2071"/>
    <property type="match status" value="1"/>
</dbReference>
<dbReference type="EMBL" id="JAFEJA010000002">
    <property type="protein sequence ID" value="MBM9624280.1"/>
    <property type="molecule type" value="Genomic_DNA"/>
</dbReference>
<sequence>MAARHEARQGVSRRTGAEPLTAQAPHRLRRVLFTQRWTDVVFLHWEADPFEVARLLPAGTVPDLHHGRAYVGLVFFRMEDLALGRTPPLPYLGSFDEVNVRLYSRDALGRRGVVFRSLDCDRLLPVLAARAGFGLPYRWARTSRRWYDSRLLYRTRRRGHPARPGGRVWLDVGREAVPPGPLDAFLTWRWGLHAGFLGRSYYLPNTHTAWEFRRCSLLGWETSLVEAAGLGPPLGNPVSVLFSLGASVRFGTPEVLPAGHHA</sequence>
<dbReference type="InterPro" id="IPR018644">
    <property type="entry name" value="DUF2071"/>
</dbReference>
<dbReference type="InterPro" id="IPR023375">
    <property type="entry name" value="ADC_dom_sf"/>
</dbReference>
<organism evidence="1 2">
    <name type="scientific">Streptomyces zhihengii</name>
    <dbReference type="NCBI Taxonomy" id="1818004"/>
    <lineage>
        <taxon>Bacteria</taxon>
        <taxon>Bacillati</taxon>
        <taxon>Actinomycetota</taxon>
        <taxon>Actinomycetes</taxon>
        <taxon>Kitasatosporales</taxon>
        <taxon>Streptomycetaceae</taxon>
        <taxon>Streptomyces</taxon>
    </lineage>
</organism>
<dbReference type="PANTHER" id="PTHR39186">
    <property type="entry name" value="DUF2071 FAMILY PROTEIN"/>
    <property type="match status" value="1"/>
</dbReference>
<evidence type="ECO:0000313" key="1">
    <source>
        <dbReference type="EMBL" id="MBM9624280.1"/>
    </source>
</evidence>